<name>A0A1G2G293_9BACT</name>
<accession>A0A1G2G293</accession>
<dbReference type="Proteomes" id="UP000177480">
    <property type="component" value="Unassembled WGS sequence"/>
</dbReference>
<comment type="caution">
    <text evidence="1">The sequence shown here is derived from an EMBL/GenBank/DDBJ whole genome shotgun (WGS) entry which is preliminary data.</text>
</comment>
<proteinExistence type="predicted"/>
<dbReference type="STRING" id="1802114.A2719_04915"/>
<reference evidence="1 2" key="1">
    <citation type="journal article" date="2016" name="Nat. Commun.">
        <title>Thousands of microbial genomes shed light on interconnected biogeochemical processes in an aquifer system.</title>
        <authorList>
            <person name="Anantharaman K."/>
            <person name="Brown C.T."/>
            <person name="Hug L.A."/>
            <person name="Sharon I."/>
            <person name="Castelle C.J."/>
            <person name="Probst A.J."/>
            <person name="Thomas B.C."/>
            <person name="Singh A."/>
            <person name="Wilkins M.J."/>
            <person name="Karaoz U."/>
            <person name="Brodie E.L."/>
            <person name="Williams K.H."/>
            <person name="Hubbard S.S."/>
            <person name="Banfield J.F."/>
        </authorList>
    </citation>
    <scope>NUCLEOTIDE SEQUENCE [LARGE SCALE GENOMIC DNA]</scope>
</reference>
<sequence>MKVFVMWSDGEQWSRSRFSVVWGETAYMIKTFRQCGWVADFVLEGTYMEDADCGRTFEVESVLEGADDPLLPFVIRYLRCS</sequence>
<evidence type="ECO:0000313" key="1">
    <source>
        <dbReference type="EMBL" id="OGZ44443.1"/>
    </source>
</evidence>
<gene>
    <name evidence="1" type="ORF">A2719_04915</name>
</gene>
<protein>
    <submittedName>
        <fullName evidence="1">Uncharacterized protein</fullName>
    </submittedName>
</protein>
<dbReference type="AlphaFoldDB" id="A0A1G2G293"/>
<evidence type="ECO:0000313" key="2">
    <source>
        <dbReference type="Proteomes" id="UP000177480"/>
    </source>
</evidence>
<organism evidence="1 2">
    <name type="scientific">Candidatus Ryanbacteria bacterium RIFCSPHIGHO2_01_FULL_45_22</name>
    <dbReference type="NCBI Taxonomy" id="1802114"/>
    <lineage>
        <taxon>Bacteria</taxon>
        <taxon>Candidatus Ryaniibacteriota</taxon>
    </lineage>
</organism>
<dbReference type="EMBL" id="MHNK01000002">
    <property type="protein sequence ID" value="OGZ44443.1"/>
    <property type="molecule type" value="Genomic_DNA"/>
</dbReference>